<accession>A0A158A8B6</accession>
<sequence length="201" mass="22297">MFNFVEQNRAVLPLAESSRTPFDCKLELPDQFSLHDFSQVLDFFGRCMAPCPVAYPHIAHSNYVGHHPAPHRFSGGFSSGQKKGRRNKDLRGSEQVCLQGLRQVDGTGTGLFAQKPDNSFVCTGTGFVCEQPDRNAQLASCFTRHQFCLSPQPAHRPHALPPTPRQTASRAAETPSTKRIYWLTRSSVPASSVATLRLQFP</sequence>
<proteinExistence type="predicted"/>
<dbReference type="AlphaFoldDB" id="A0A158A8B6"/>
<keyword evidence="3" id="KW-1185">Reference proteome</keyword>
<protein>
    <submittedName>
        <fullName evidence="2">Uncharacterized protein</fullName>
    </submittedName>
</protein>
<feature type="region of interest" description="Disordered" evidence="1">
    <location>
        <begin position="153"/>
        <end position="176"/>
    </location>
</feature>
<dbReference type="EMBL" id="FCNX02000003">
    <property type="protein sequence ID" value="SAK54058.1"/>
    <property type="molecule type" value="Genomic_DNA"/>
</dbReference>
<reference evidence="2" key="1">
    <citation type="submission" date="2016-01" db="EMBL/GenBank/DDBJ databases">
        <authorList>
            <person name="Peeters C."/>
        </authorList>
    </citation>
    <scope>NUCLEOTIDE SEQUENCE</scope>
    <source>
        <strain evidence="2">LMG 29320</strain>
    </source>
</reference>
<dbReference type="STRING" id="1777138.AWB77_01497"/>
<dbReference type="Proteomes" id="UP000054903">
    <property type="component" value="Unassembled WGS sequence"/>
</dbReference>
<evidence type="ECO:0000313" key="2">
    <source>
        <dbReference type="EMBL" id="SAK54058.1"/>
    </source>
</evidence>
<feature type="region of interest" description="Disordered" evidence="1">
    <location>
        <begin position="73"/>
        <end position="92"/>
    </location>
</feature>
<comment type="caution">
    <text evidence="2">The sequence shown here is derived from an EMBL/GenBank/DDBJ whole genome shotgun (WGS) entry which is preliminary data.</text>
</comment>
<evidence type="ECO:0000313" key="3">
    <source>
        <dbReference type="Proteomes" id="UP000054903"/>
    </source>
</evidence>
<feature type="compositionally biased region" description="Polar residues" evidence="1">
    <location>
        <begin position="165"/>
        <end position="176"/>
    </location>
</feature>
<organism evidence="2 3">
    <name type="scientific">Caballeronia fortuita</name>
    <dbReference type="NCBI Taxonomy" id="1777138"/>
    <lineage>
        <taxon>Bacteria</taxon>
        <taxon>Pseudomonadati</taxon>
        <taxon>Pseudomonadota</taxon>
        <taxon>Betaproteobacteria</taxon>
        <taxon>Burkholderiales</taxon>
        <taxon>Burkholderiaceae</taxon>
        <taxon>Caballeronia</taxon>
    </lineage>
</organism>
<name>A0A158A8B6_9BURK</name>
<gene>
    <name evidence="2" type="ORF">AWB77_01497</name>
</gene>
<evidence type="ECO:0000256" key="1">
    <source>
        <dbReference type="SAM" id="MobiDB-lite"/>
    </source>
</evidence>